<dbReference type="OrthoDB" id="1441069at2"/>
<dbReference type="Proteomes" id="UP000190339">
    <property type="component" value="Unassembled WGS sequence"/>
</dbReference>
<proteinExistence type="predicted"/>
<dbReference type="InterPro" id="IPR048012">
    <property type="entry name" value="BfmA-like_N"/>
</dbReference>
<reference evidence="2" key="1">
    <citation type="submission" date="2017-02" db="EMBL/GenBank/DDBJ databases">
        <authorList>
            <person name="Varghese N."/>
            <person name="Submissions S."/>
        </authorList>
    </citation>
    <scope>NUCLEOTIDE SEQUENCE [LARGE SCALE GENOMIC DNA]</scope>
    <source>
        <strain evidence="2">DSM 23546</strain>
    </source>
</reference>
<dbReference type="AlphaFoldDB" id="A0A1T5C255"/>
<dbReference type="STRING" id="561365.SAMN05660866_02026"/>
<dbReference type="NCBIfam" id="NF041200">
    <property type="entry name" value="mob_BfmA_Nterm"/>
    <property type="match status" value="1"/>
</dbReference>
<dbReference type="EMBL" id="FUYL01000005">
    <property type="protein sequence ID" value="SKB53486.1"/>
    <property type="molecule type" value="Genomic_DNA"/>
</dbReference>
<dbReference type="RefSeq" id="WP_143814455.1">
    <property type="nucleotide sequence ID" value="NZ_FUYL01000005.1"/>
</dbReference>
<evidence type="ECO:0000313" key="1">
    <source>
        <dbReference type="EMBL" id="SKB53486.1"/>
    </source>
</evidence>
<accession>A0A1T5C255</accession>
<sequence>MENTRKSTFSAISLNRITAQRFRDYSKTVTRSHSETMDAMIDFFERTRISPKSEVMIGFIKFQNYMIGRFDYLEEMLRTMEREQLRPTHDMLKSLFDGTALHKRPEQPLLVDRASVKMTREEWNMEEGKVSFEKHHEIIKARGKDSRTFKKVLDSITKIEPTFGKPYLKMELDEAELKYIRQQLNPK</sequence>
<keyword evidence="2" id="KW-1185">Reference proteome</keyword>
<name>A0A1T5C255_9FLAO</name>
<protein>
    <submittedName>
        <fullName evidence="1">Uncharacterized protein</fullName>
    </submittedName>
</protein>
<evidence type="ECO:0000313" key="2">
    <source>
        <dbReference type="Proteomes" id="UP000190339"/>
    </source>
</evidence>
<organism evidence="1 2">
    <name type="scientific">Maribacter arcticus</name>
    <dbReference type="NCBI Taxonomy" id="561365"/>
    <lineage>
        <taxon>Bacteria</taxon>
        <taxon>Pseudomonadati</taxon>
        <taxon>Bacteroidota</taxon>
        <taxon>Flavobacteriia</taxon>
        <taxon>Flavobacteriales</taxon>
        <taxon>Flavobacteriaceae</taxon>
        <taxon>Maribacter</taxon>
    </lineage>
</organism>
<gene>
    <name evidence="1" type="ORF">SAMN05660866_02026</name>
</gene>